<gene>
    <name evidence="6" type="ORF">Ani05nite_71980</name>
</gene>
<reference evidence="6" key="1">
    <citation type="submission" date="2021-01" db="EMBL/GenBank/DDBJ databases">
        <title>Whole genome shotgun sequence of Actinoplanes nipponensis NBRC 14063.</title>
        <authorList>
            <person name="Komaki H."/>
            <person name="Tamura T."/>
        </authorList>
    </citation>
    <scope>NUCLEOTIDE SEQUENCE</scope>
    <source>
        <strain evidence="6">NBRC 14063</strain>
    </source>
</reference>
<evidence type="ECO:0000256" key="3">
    <source>
        <dbReference type="ARBA" id="ARBA00022679"/>
    </source>
</evidence>
<name>A0A919JVB6_9ACTN</name>
<dbReference type="InterPro" id="IPR013216">
    <property type="entry name" value="Methyltransf_11"/>
</dbReference>
<dbReference type="Pfam" id="PF08241">
    <property type="entry name" value="Methyltransf_11"/>
    <property type="match status" value="1"/>
</dbReference>
<dbReference type="PANTHER" id="PTHR44942:SF4">
    <property type="entry name" value="METHYLTRANSFERASE TYPE 11 DOMAIN-CONTAINING PROTEIN"/>
    <property type="match status" value="1"/>
</dbReference>
<evidence type="ECO:0000256" key="2">
    <source>
        <dbReference type="ARBA" id="ARBA00022603"/>
    </source>
</evidence>
<evidence type="ECO:0000256" key="4">
    <source>
        <dbReference type="SAM" id="MobiDB-lite"/>
    </source>
</evidence>
<keyword evidence="3" id="KW-0808">Transferase</keyword>
<dbReference type="RefSeq" id="WP_203775875.1">
    <property type="nucleotide sequence ID" value="NZ_BOMQ01000088.1"/>
</dbReference>
<dbReference type="GO" id="GO:0032259">
    <property type="term" value="P:methylation"/>
    <property type="evidence" value="ECO:0007669"/>
    <property type="project" value="UniProtKB-KW"/>
</dbReference>
<keyword evidence="7" id="KW-1185">Reference proteome</keyword>
<evidence type="ECO:0000313" key="6">
    <source>
        <dbReference type="EMBL" id="GIE53664.1"/>
    </source>
</evidence>
<keyword evidence="2 6" id="KW-0489">Methyltransferase</keyword>
<evidence type="ECO:0000259" key="5">
    <source>
        <dbReference type="Pfam" id="PF08241"/>
    </source>
</evidence>
<accession>A0A919JVB6</accession>
<protein>
    <submittedName>
        <fullName evidence="6">Methyltransferase type 11</fullName>
    </submittedName>
</protein>
<proteinExistence type="inferred from homology"/>
<organism evidence="6 7">
    <name type="scientific">Actinoplanes nipponensis</name>
    <dbReference type="NCBI Taxonomy" id="135950"/>
    <lineage>
        <taxon>Bacteria</taxon>
        <taxon>Bacillati</taxon>
        <taxon>Actinomycetota</taxon>
        <taxon>Actinomycetes</taxon>
        <taxon>Micromonosporales</taxon>
        <taxon>Micromonosporaceae</taxon>
        <taxon>Actinoplanes</taxon>
    </lineage>
</organism>
<evidence type="ECO:0000256" key="1">
    <source>
        <dbReference type="ARBA" id="ARBA00008361"/>
    </source>
</evidence>
<dbReference type="AlphaFoldDB" id="A0A919JVB6"/>
<dbReference type="PANTHER" id="PTHR44942">
    <property type="entry name" value="METHYLTRANSF_11 DOMAIN-CONTAINING PROTEIN"/>
    <property type="match status" value="1"/>
</dbReference>
<comment type="caution">
    <text evidence="6">The sequence shown here is derived from an EMBL/GenBank/DDBJ whole genome shotgun (WGS) entry which is preliminary data.</text>
</comment>
<feature type="domain" description="Methyltransferase type 11" evidence="5">
    <location>
        <begin position="50"/>
        <end position="137"/>
    </location>
</feature>
<comment type="similarity">
    <text evidence="1">Belongs to the methyltransferase superfamily.</text>
</comment>
<evidence type="ECO:0000313" key="7">
    <source>
        <dbReference type="Proteomes" id="UP000647172"/>
    </source>
</evidence>
<dbReference type="InterPro" id="IPR051052">
    <property type="entry name" value="Diverse_substrate_MTase"/>
</dbReference>
<sequence length="294" mass="31602">MPTLPPEPHRARQLAESFGTDAPRYDRARPGYPEALVARVVAGSPGPDVLDVGCGTGIAARQFQAAGCTVLGVEPDARMAAFARNRGLPVEVAAFEDWEPAGRTFDTVIAAQSWHWIDPAAGAAQAARVLRPSGRLAVFGHVFEPPPEVAEPFAAAYRRVAPDSPFAAAPTRRPLETYQDGYAQVAARLRETGRFAEPEQWRFDTDRTYRRDDWLALLPTTGGLTRLPADRTAEILRAVGAAIDAVGGRFTMRLTTLAVTAVRTGRGRCHDAPIPPARGTGRGMRGGDTVVPET</sequence>
<dbReference type="InterPro" id="IPR029063">
    <property type="entry name" value="SAM-dependent_MTases_sf"/>
</dbReference>
<dbReference type="GO" id="GO:0008757">
    <property type="term" value="F:S-adenosylmethionine-dependent methyltransferase activity"/>
    <property type="evidence" value="ECO:0007669"/>
    <property type="project" value="InterPro"/>
</dbReference>
<dbReference type="EMBL" id="BOMQ01000088">
    <property type="protein sequence ID" value="GIE53664.1"/>
    <property type="molecule type" value="Genomic_DNA"/>
</dbReference>
<dbReference type="Gene3D" id="3.40.50.150">
    <property type="entry name" value="Vaccinia Virus protein VP39"/>
    <property type="match status" value="1"/>
</dbReference>
<dbReference type="SUPFAM" id="SSF53335">
    <property type="entry name" value="S-adenosyl-L-methionine-dependent methyltransferases"/>
    <property type="match status" value="1"/>
</dbReference>
<dbReference type="CDD" id="cd02440">
    <property type="entry name" value="AdoMet_MTases"/>
    <property type="match status" value="1"/>
</dbReference>
<dbReference type="Proteomes" id="UP000647172">
    <property type="component" value="Unassembled WGS sequence"/>
</dbReference>
<feature type="region of interest" description="Disordered" evidence="4">
    <location>
        <begin position="269"/>
        <end position="294"/>
    </location>
</feature>